<evidence type="ECO:0000256" key="1">
    <source>
        <dbReference type="SAM" id="MobiDB-lite"/>
    </source>
</evidence>
<evidence type="ECO:0000313" key="2">
    <source>
        <dbReference type="EMBL" id="GBP17976.1"/>
    </source>
</evidence>
<reference evidence="2 3" key="1">
    <citation type="journal article" date="2019" name="Commun. Biol.">
        <title>The bagworm genome reveals a unique fibroin gene that provides high tensile strength.</title>
        <authorList>
            <person name="Kono N."/>
            <person name="Nakamura H."/>
            <person name="Ohtoshi R."/>
            <person name="Tomita M."/>
            <person name="Numata K."/>
            <person name="Arakawa K."/>
        </authorList>
    </citation>
    <scope>NUCLEOTIDE SEQUENCE [LARGE SCALE GENOMIC DNA]</scope>
</reference>
<feature type="region of interest" description="Disordered" evidence="1">
    <location>
        <begin position="32"/>
        <end position="67"/>
    </location>
</feature>
<feature type="compositionally biased region" description="Pro residues" evidence="1">
    <location>
        <begin position="57"/>
        <end position="67"/>
    </location>
</feature>
<name>A0A4C1TWE8_EUMVA</name>
<organism evidence="2 3">
    <name type="scientific">Eumeta variegata</name>
    <name type="common">Bagworm moth</name>
    <name type="synonym">Eumeta japonica</name>
    <dbReference type="NCBI Taxonomy" id="151549"/>
    <lineage>
        <taxon>Eukaryota</taxon>
        <taxon>Metazoa</taxon>
        <taxon>Ecdysozoa</taxon>
        <taxon>Arthropoda</taxon>
        <taxon>Hexapoda</taxon>
        <taxon>Insecta</taxon>
        <taxon>Pterygota</taxon>
        <taxon>Neoptera</taxon>
        <taxon>Endopterygota</taxon>
        <taxon>Lepidoptera</taxon>
        <taxon>Glossata</taxon>
        <taxon>Ditrysia</taxon>
        <taxon>Tineoidea</taxon>
        <taxon>Psychidae</taxon>
        <taxon>Oiketicinae</taxon>
        <taxon>Eumeta</taxon>
    </lineage>
</organism>
<dbReference type="EMBL" id="BGZK01000092">
    <property type="protein sequence ID" value="GBP17976.1"/>
    <property type="molecule type" value="Genomic_DNA"/>
</dbReference>
<gene>
    <name evidence="2" type="ORF">EVAR_16918_1</name>
</gene>
<evidence type="ECO:0000313" key="3">
    <source>
        <dbReference type="Proteomes" id="UP000299102"/>
    </source>
</evidence>
<dbReference type="Proteomes" id="UP000299102">
    <property type="component" value="Unassembled WGS sequence"/>
</dbReference>
<proteinExistence type="predicted"/>
<protein>
    <submittedName>
        <fullName evidence="2">Uncharacterized protein</fullName>
    </submittedName>
</protein>
<sequence length="67" mass="7530">MEALRLEEENKTFIRVLGVFNLSNFDLKSRSDVPQLSDISPARTDAIASTRSEARRPCPPPSDSQRL</sequence>
<keyword evidence="3" id="KW-1185">Reference proteome</keyword>
<accession>A0A4C1TWE8</accession>
<comment type="caution">
    <text evidence="2">The sequence shown here is derived from an EMBL/GenBank/DDBJ whole genome shotgun (WGS) entry which is preliminary data.</text>
</comment>
<dbReference type="AlphaFoldDB" id="A0A4C1TWE8"/>